<accession>A0A9P5XCE4</accession>
<organism evidence="1 2">
    <name type="scientific">Macrolepiota fuliginosa MF-IS2</name>
    <dbReference type="NCBI Taxonomy" id="1400762"/>
    <lineage>
        <taxon>Eukaryota</taxon>
        <taxon>Fungi</taxon>
        <taxon>Dikarya</taxon>
        <taxon>Basidiomycota</taxon>
        <taxon>Agaricomycotina</taxon>
        <taxon>Agaricomycetes</taxon>
        <taxon>Agaricomycetidae</taxon>
        <taxon>Agaricales</taxon>
        <taxon>Agaricineae</taxon>
        <taxon>Agaricaceae</taxon>
        <taxon>Macrolepiota</taxon>
    </lineage>
</organism>
<comment type="caution">
    <text evidence="1">The sequence shown here is derived from an EMBL/GenBank/DDBJ whole genome shotgun (WGS) entry which is preliminary data.</text>
</comment>
<gene>
    <name evidence="1" type="ORF">P691DRAFT_27644</name>
</gene>
<keyword evidence="2" id="KW-1185">Reference proteome</keyword>
<dbReference type="EMBL" id="MU151150">
    <property type="protein sequence ID" value="KAF9448802.1"/>
    <property type="molecule type" value="Genomic_DNA"/>
</dbReference>
<dbReference type="Proteomes" id="UP000807342">
    <property type="component" value="Unassembled WGS sequence"/>
</dbReference>
<evidence type="ECO:0000313" key="1">
    <source>
        <dbReference type="EMBL" id="KAF9448802.1"/>
    </source>
</evidence>
<sequence>MVLTPPGLQSRWSRCRVWATVGESYCVLGKITFLNSALMTMEISSSIFSSTPVKNPGYSHGITWEVRPLSLYLAIDYPSSPKCTSKFSTWHNLKAPVCNQLLSHSSDFCCILHQFWRYLVPIATIDSLSSAQQVRTVSV</sequence>
<reference evidence="1" key="1">
    <citation type="submission" date="2020-11" db="EMBL/GenBank/DDBJ databases">
        <authorList>
            <consortium name="DOE Joint Genome Institute"/>
            <person name="Ahrendt S."/>
            <person name="Riley R."/>
            <person name="Andreopoulos W."/>
            <person name="Labutti K."/>
            <person name="Pangilinan J."/>
            <person name="Ruiz-Duenas F.J."/>
            <person name="Barrasa J.M."/>
            <person name="Sanchez-Garcia M."/>
            <person name="Camarero S."/>
            <person name="Miyauchi S."/>
            <person name="Serrano A."/>
            <person name="Linde D."/>
            <person name="Babiker R."/>
            <person name="Drula E."/>
            <person name="Ayuso-Fernandez I."/>
            <person name="Pacheco R."/>
            <person name="Padilla G."/>
            <person name="Ferreira P."/>
            <person name="Barriuso J."/>
            <person name="Kellner H."/>
            <person name="Castanera R."/>
            <person name="Alfaro M."/>
            <person name="Ramirez L."/>
            <person name="Pisabarro A.G."/>
            <person name="Kuo A."/>
            <person name="Tritt A."/>
            <person name="Lipzen A."/>
            <person name="He G."/>
            <person name="Yan M."/>
            <person name="Ng V."/>
            <person name="Cullen D."/>
            <person name="Martin F."/>
            <person name="Rosso M.-N."/>
            <person name="Henrissat B."/>
            <person name="Hibbett D."/>
            <person name="Martinez A.T."/>
            <person name="Grigoriev I.V."/>
        </authorList>
    </citation>
    <scope>NUCLEOTIDE SEQUENCE</scope>
    <source>
        <strain evidence="1">MF-IS2</strain>
    </source>
</reference>
<evidence type="ECO:0000313" key="2">
    <source>
        <dbReference type="Proteomes" id="UP000807342"/>
    </source>
</evidence>
<name>A0A9P5XCE4_9AGAR</name>
<dbReference type="AlphaFoldDB" id="A0A9P5XCE4"/>
<protein>
    <submittedName>
        <fullName evidence="1">Uncharacterized protein</fullName>
    </submittedName>
</protein>
<proteinExistence type="predicted"/>